<feature type="compositionally biased region" description="Polar residues" evidence="1">
    <location>
        <begin position="1101"/>
        <end position="1120"/>
    </location>
</feature>
<gene>
    <name evidence="2" type="ORF">QTO34_015578</name>
</gene>
<feature type="compositionally biased region" description="Polar residues" evidence="1">
    <location>
        <begin position="219"/>
        <end position="236"/>
    </location>
</feature>
<feature type="compositionally biased region" description="Polar residues" evidence="1">
    <location>
        <begin position="955"/>
        <end position="977"/>
    </location>
</feature>
<feature type="compositionally biased region" description="Polar residues" evidence="1">
    <location>
        <begin position="1"/>
        <end position="15"/>
    </location>
</feature>
<feature type="compositionally biased region" description="Polar residues" evidence="1">
    <location>
        <begin position="513"/>
        <end position="532"/>
    </location>
</feature>
<feature type="compositionally biased region" description="Low complexity" evidence="1">
    <location>
        <begin position="128"/>
        <end position="156"/>
    </location>
</feature>
<feature type="compositionally biased region" description="Low complexity" evidence="1">
    <location>
        <begin position="562"/>
        <end position="577"/>
    </location>
</feature>
<feature type="compositionally biased region" description="Low complexity" evidence="1">
    <location>
        <begin position="1010"/>
        <end position="1038"/>
    </location>
</feature>
<dbReference type="EMBL" id="JAULJE010000005">
    <property type="protein sequence ID" value="KAK1342811.1"/>
    <property type="molecule type" value="Genomic_DNA"/>
</dbReference>
<dbReference type="AlphaFoldDB" id="A0AA40LQU8"/>
<feature type="compositionally biased region" description="Polar residues" evidence="1">
    <location>
        <begin position="187"/>
        <end position="210"/>
    </location>
</feature>
<keyword evidence="3" id="KW-1185">Reference proteome</keyword>
<feature type="compositionally biased region" description="Polar residues" evidence="1">
    <location>
        <begin position="27"/>
        <end position="45"/>
    </location>
</feature>
<comment type="caution">
    <text evidence="2">The sequence shown here is derived from an EMBL/GenBank/DDBJ whole genome shotgun (WGS) entry which is preliminary data.</text>
</comment>
<reference evidence="2" key="1">
    <citation type="submission" date="2023-06" db="EMBL/GenBank/DDBJ databases">
        <title>Reference genome for the Northern bat (Eptesicus nilssonii), a most northern bat species.</title>
        <authorList>
            <person name="Laine V.N."/>
            <person name="Pulliainen A.T."/>
            <person name="Lilley T.M."/>
        </authorList>
    </citation>
    <scope>NUCLEOTIDE SEQUENCE</scope>
    <source>
        <strain evidence="2">BLF_Eptnil</strain>
        <tissue evidence="2">Kidney</tissue>
    </source>
</reference>
<feature type="compositionally biased region" description="Low complexity" evidence="1">
    <location>
        <begin position="856"/>
        <end position="871"/>
    </location>
</feature>
<proteinExistence type="predicted"/>
<feature type="compositionally biased region" description="Polar residues" evidence="1">
    <location>
        <begin position="690"/>
        <end position="700"/>
    </location>
</feature>
<feature type="compositionally biased region" description="Low complexity" evidence="1">
    <location>
        <begin position="243"/>
        <end position="254"/>
    </location>
</feature>
<feature type="compositionally biased region" description="Low complexity" evidence="1">
    <location>
        <begin position="84"/>
        <end position="96"/>
    </location>
</feature>
<feature type="compositionally biased region" description="Polar residues" evidence="1">
    <location>
        <begin position="1069"/>
        <end position="1092"/>
    </location>
</feature>
<feature type="compositionally biased region" description="Polar residues" evidence="1">
    <location>
        <begin position="396"/>
        <end position="407"/>
    </location>
</feature>
<feature type="region of interest" description="Disordered" evidence="1">
    <location>
        <begin position="1197"/>
        <end position="1235"/>
    </location>
</feature>
<feature type="compositionally biased region" description="Low complexity" evidence="1">
    <location>
        <begin position="1150"/>
        <end position="1163"/>
    </location>
</feature>
<feature type="compositionally biased region" description="Low complexity" evidence="1">
    <location>
        <begin position="718"/>
        <end position="746"/>
    </location>
</feature>
<feature type="compositionally biased region" description="Polar residues" evidence="1">
    <location>
        <begin position="986"/>
        <end position="995"/>
    </location>
</feature>
<evidence type="ECO:0000313" key="3">
    <source>
        <dbReference type="Proteomes" id="UP001177744"/>
    </source>
</evidence>
<evidence type="ECO:0000256" key="1">
    <source>
        <dbReference type="SAM" id="MobiDB-lite"/>
    </source>
</evidence>
<evidence type="ECO:0000313" key="2">
    <source>
        <dbReference type="EMBL" id="KAK1342811.1"/>
    </source>
</evidence>
<feature type="compositionally biased region" description="Polar residues" evidence="1">
    <location>
        <begin position="807"/>
        <end position="826"/>
    </location>
</feature>
<accession>A0AA40LQU8</accession>
<feature type="compositionally biased region" description="Polar residues" evidence="1">
    <location>
        <begin position="485"/>
        <end position="504"/>
    </location>
</feature>
<feature type="compositionally biased region" description="Polar residues" evidence="1">
    <location>
        <begin position="99"/>
        <end position="113"/>
    </location>
</feature>
<feature type="compositionally biased region" description="Polar residues" evidence="1">
    <location>
        <begin position="876"/>
        <end position="897"/>
    </location>
</feature>
<dbReference type="Proteomes" id="UP001177744">
    <property type="component" value="Unassembled WGS sequence"/>
</dbReference>
<feature type="compositionally biased region" description="Polar residues" evidence="1">
    <location>
        <begin position="268"/>
        <end position="309"/>
    </location>
</feature>
<feature type="region of interest" description="Disordered" evidence="1">
    <location>
        <begin position="618"/>
        <end position="1175"/>
    </location>
</feature>
<feature type="compositionally biased region" description="Polar residues" evidence="1">
    <location>
        <begin position="655"/>
        <end position="681"/>
    </location>
</feature>
<feature type="compositionally biased region" description="Polar residues" evidence="1">
    <location>
        <begin position="361"/>
        <end position="389"/>
    </location>
</feature>
<feature type="compositionally biased region" description="Polar residues" evidence="1">
    <location>
        <begin position="582"/>
        <end position="603"/>
    </location>
</feature>
<name>A0AA40LQU8_CNENI</name>
<sequence length="1235" mass="124604">MSSSAETVPISSQVPTDAVTEVARTEGVSSSRTFSSGLQPSTGTPDISIGMPWLSNSPSMTEATDGTLSTPTGQPRATSEGKTPLDTLTTSSSPGTHRAATQNFTHSQVTTLGNRGPEDVSRTSPPFVETSSSPSLESAPSTVSPSSVSSLTRPESGSSPPPLVTSAWTSGLLPGTDALGTSVDPRAQSTPQVSESTAQRLDSWAPSTGTEAVHLSGHTAETSVGTTNFGQETHSSAPGELGPPEVTSPVVTPSIMRETRVSAPVPGSTETTWTVTESASSTSHVLGETSPSQPMSSAAETVPVSSQVPTDAVTEVAKTEGVSSSGTFSSGPLPTTGTADISTGMSGLSTSAGMTEAEDGTISTLTGQPGATLQGTTPLETLTTASSPGTHRAATQGITHSQVTTLGSRRPKDVSRTSPPFVETSSSPSLESAPSTVSPSSVSSPTRPESGSSPPALVTSAWTSDLLPGTDALGTSVDPGAHSTPYLTESTAQSLDSWAPSTGTEAVHLSGHTAETSVGTTSFGQETHSSAPGESGPPEVTTPVVTPSIMRETRVSAPVPGSSVTTWSATESASSTSPGLRETSQSPPMSSAAETGPVSSQMPTDAVTEVARKEVLPSSGIFYSGPPPSSRTPDISTGMPGLSTSSGMTEAAEGTFTTPTGQPRATSQGTIPLDTLTTASRPGTHGAATQGITHSQVTTHGSREPEDVSRTTPPFVETSTSPSLKSTPSTVSPSSVSSPTRPESGSSPPPLVTSAWTSDLLPGTDALGTSVDPETHSTPYLTESTAQSLDSWAPSTGTEAVHLSGHTAETSVGTTSFGQETHSSVPGESGPPEMTSPVVTPSIMRETRVSAPVPGSSETTWSATESASSTSPGLRETSQSPPMSSAGETGPISSQVPTDAVTEVAKTEGMSSSGTFSSGPPPSTGTADISTGMPWLSTSPGMTEAAEETLTTPTGQPGATSQGTTLLDTWNTASSPGTHGAATQGFKHSQVTTLRSRGPEYVSRTSPPFVETSSSPSLESAPSTVSPSPISSPTRPESGSSPPPLVTSAWTSGLLPATEALGTSVDPGAQSTPHVSESTAQSLDSWAPSTGTEAVHLSGHTAETSVGTTSFGQETHSSAPGESGPPEMTSPVVTPSIMKETRVSAPVPGSSETTTTATESASSRSPVLRETSHFQPMSSVSEMVLFSSQVPTDAVTGVDRTEGMSSSGTFYSGMPPSLGHQKSPQECPGSPPPQA</sequence>
<feature type="compositionally biased region" description="Polar residues" evidence="1">
    <location>
        <begin position="54"/>
        <end position="81"/>
    </location>
</feature>
<organism evidence="2 3">
    <name type="scientific">Cnephaeus nilssonii</name>
    <name type="common">Northern bat</name>
    <name type="synonym">Eptesicus nilssonii</name>
    <dbReference type="NCBI Taxonomy" id="3371016"/>
    <lineage>
        <taxon>Eukaryota</taxon>
        <taxon>Metazoa</taxon>
        <taxon>Chordata</taxon>
        <taxon>Craniata</taxon>
        <taxon>Vertebrata</taxon>
        <taxon>Euteleostomi</taxon>
        <taxon>Mammalia</taxon>
        <taxon>Eutheria</taxon>
        <taxon>Laurasiatheria</taxon>
        <taxon>Chiroptera</taxon>
        <taxon>Yangochiroptera</taxon>
        <taxon>Vespertilionidae</taxon>
        <taxon>Cnephaeus</taxon>
    </lineage>
</organism>
<protein>
    <submittedName>
        <fullName evidence="2">Uncharacterized protein</fullName>
    </submittedName>
</protein>
<feature type="compositionally biased region" description="Polar residues" evidence="1">
    <location>
        <begin position="776"/>
        <end position="798"/>
    </location>
</feature>
<feature type="region of interest" description="Disordered" evidence="1">
    <location>
        <begin position="1"/>
        <end position="606"/>
    </location>
</feature>
<feature type="compositionally biased region" description="Low complexity" evidence="1">
    <location>
        <begin position="422"/>
        <end position="455"/>
    </location>
</feature>
<feature type="compositionally biased region" description="Polar residues" evidence="1">
    <location>
        <begin position="321"/>
        <end position="353"/>
    </location>
</feature>
<feature type="compositionally biased region" description="Low complexity" evidence="1">
    <location>
        <begin position="537"/>
        <end position="547"/>
    </location>
</feature>